<evidence type="ECO:0000256" key="1">
    <source>
        <dbReference type="ARBA" id="ARBA00005485"/>
    </source>
</evidence>
<keyword evidence="6" id="KW-1185">Reference proteome</keyword>
<evidence type="ECO:0000256" key="3">
    <source>
        <dbReference type="SAM" id="Coils"/>
    </source>
</evidence>
<dbReference type="InterPro" id="IPR008545">
    <property type="entry name" value="Web"/>
</dbReference>
<organism evidence="5 6">
    <name type="scientific">Linum tenue</name>
    <dbReference type="NCBI Taxonomy" id="586396"/>
    <lineage>
        <taxon>Eukaryota</taxon>
        <taxon>Viridiplantae</taxon>
        <taxon>Streptophyta</taxon>
        <taxon>Embryophyta</taxon>
        <taxon>Tracheophyta</taxon>
        <taxon>Spermatophyta</taxon>
        <taxon>Magnoliopsida</taxon>
        <taxon>eudicotyledons</taxon>
        <taxon>Gunneridae</taxon>
        <taxon>Pentapetalae</taxon>
        <taxon>rosids</taxon>
        <taxon>fabids</taxon>
        <taxon>Malpighiales</taxon>
        <taxon>Linaceae</taxon>
        <taxon>Linum</taxon>
    </lineage>
</organism>
<comment type="similarity">
    <text evidence="1">Belongs to the WEB family.</text>
</comment>
<evidence type="ECO:0000256" key="4">
    <source>
        <dbReference type="SAM" id="MobiDB-lite"/>
    </source>
</evidence>
<dbReference type="GO" id="GO:0009904">
    <property type="term" value="P:chloroplast accumulation movement"/>
    <property type="evidence" value="ECO:0007669"/>
    <property type="project" value="TreeGrafter"/>
</dbReference>
<feature type="compositionally biased region" description="Basic and acidic residues" evidence="4">
    <location>
        <begin position="104"/>
        <end position="118"/>
    </location>
</feature>
<dbReference type="Pfam" id="PF05701">
    <property type="entry name" value="WEMBL"/>
    <property type="match status" value="1"/>
</dbReference>
<evidence type="ECO:0000256" key="2">
    <source>
        <dbReference type="ARBA" id="ARBA00023054"/>
    </source>
</evidence>
<reference evidence="5" key="1">
    <citation type="submission" date="2022-08" db="EMBL/GenBank/DDBJ databases">
        <authorList>
            <person name="Gutierrez-Valencia J."/>
        </authorList>
    </citation>
    <scope>NUCLEOTIDE SEQUENCE</scope>
</reference>
<feature type="coiled-coil region" evidence="3">
    <location>
        <begin position="480"/>
        <end position="535"/>
    </location>
</feature>
<feature type="compositionally biased region" description="Polar residues" evidence="4">
    <location>
        <begin position="928"/>
        <end position="943"/>
    </location>
</feature>
<comment type="caution">
    <text evidence="5">The sequence shown here is derived from an EMBL/GenBank/DDBJ whole genome shotgun (WGS) entry which is preliminary data.</text>
</comment>
<feature type="region of interest" description="Disordered" evidence="4">
    <location>
        <begin position="895"/>
        <end position="1013"/>
    </location>
</feature>
<dbReference type="AlphaFoldDB" id="A0AAV0LZ21"/>
<gene>
    <name evidence="5" type="ORF">LITE_LOCUS26168</name>
</gene>
<dbReference type="EMBL" id="CAMGYJ010000006">
    <property type="protein sequence ID" value="CAI0439506.1"/>
    <property type="molecule type" value="Genomic_DNA"/>
</dbReference>
<feature type="region of interest" description="Disordered" evidence="4">
    <location>
        <begin position="258"/>
        <end position="354"/>
    </location>
</feature>
<feature type="region of interest" description="Disordered" evidence="4">
    <location>
        <begin position="82"/>
        <end position="180"/>
    </location>
</feature>
<dbReference type="GO" id="GO:0009903">
    <property type="term" value="P:chloroplast avoidance movement"/>
    <property type="evidence" value="ECO:0007669"/>
    <property type="project" value="TreeGrafter"/>
</dbReference>
<accession>A0AAV0LZ21</accession>
<name>A0AAV0LZ21_9ROSI</name>
<evidence type="ECO:0000313" key="5">
    <source>
        <dbReference type="EMBL" id="CAI0439506.1"/>
    </source>
</evidence>
<sequence length="1013" mass="108881">MEEVKVAQVTPPAPAESSSPSSSQNNGHSSGEANGKTENSSEKPGESGVQDVSQTQVVAQDQLLEALNLGANQAPKATSISLVDELGTTSQSDTVGSSSNGPDTRLDNEATRNPKDVSEPIGDSSKAPKEADFTGSSQQPIIQMDDSTSQAIPAATVPHNSEPIGNSSLASKEKDMTSSTQHPIIQMNDSTSQALPTSAVPHNSEVSAPVIGGPLVQIDEIFTVQSSLDAKKAGNSDSAGEPLLMDDIVQTPSAHKALIDSQENEEVEQKASAAQAAETALVGSQVDDNTVPDPSSSPNPKVQQPNDFALPQVKTSLNSGSGLPDSPLVRMINPASRTPQSSESGKLSKQGDLNRGLIDTTAPFESVKQAVSKFGGIVDWKAHKMQTVERRKLVEQELDKLQEEMPQYRKMSDAAEEAKTKVIKELDSAKRLIEELKLNLERAQTEEHQAKQDSELAKLRVEELEQGIADEASVAAKAQLEVAKSRHAAAVSELKSVNEELEALRKEYASLISEKEDAMKKAEEAVSASKEAEKTVEELTIGLIATKESLESAHATHMEAEEHRIGAAMAKEQDALYWEKELKQAEEELQRLNQQILSAKDLKSKLDAASALLVDLKAELAAYMESKLKEENTEEGGSPHEGPEKRNHTDIQAAVASAKKELEEVRLNIEKANAEVNCLKVAAASLQLELEKEKSSIATIGQREGMASVAVASLEADLDKTRSEIAVVQSQEREAREKMVEMPKQLQQAAHAADEAKLLAQLAREDLRKAKEDAEQAKAGAGTMESRLLAAQREIEAAKASEKLALDAIRALQESESAAQTGNDADSTNGVTLSLEEYYELSKQAHEAEEQANARVATAIAQIELAKDSDSTTAKKLEEVNQELAARKEALGAAMDKAEKAKQGKLGAEQELRKWRSEHEQRRKAGESTATPGAPNSNKSQRGSFDGSKEAKIAEEGSPTQIPMSPKVNSQGSSNAGSEPSPDVKPTKKKKRSMFPRFLMFLTRRKSSSSKTG</sequence>
<feature type="compositionally biased region" description="Basic residues" evidence="4">
    <location>
        <begin position="1003"/>
        <end position="1013"/>
    </location>
</feature>
<feature type="compositionally biased region" description="Basic and acidic residues" evidence="4">
    <location>
        <begin position="895"/>
        <end position="926"/>
    </location>
</feature>
<feature type="compositionally biased region" description="Polar residues" evidence="4">
    <location>
        <begin position="335"/>
        <end position="347"/>
    </location>
</feature>
<dbReference type="Proteomes" id="UP001154282">
    <property type="component" value="Unassembled WGS sequence"/>
</dbReference>
<protein>
    <recommendedName>
        <fullName evidence="7">Protein WEAK CHLOROPLAST MOVEMENT UNDER BLUE LIGHT 1-like</fullName>
    </recommendedName>
</protein>
<evidence type="ECO:0008006" key="7">
    <source>
        <dbReference type="Google" id="ProtNLM"/>
    </source>
</evidence>
<evidence type="ECO:0000313" key="6">
    <source>
        <dbReference type="Proteomes" id="UP001154282"/>
    </source>
</evidence>
<dbReference type="PANTHER" id="PTHR32054">
    <property type="entry name" value="HEAVY CHAIN, PUTATIVE, EXPRESSED-RELATED-RELATED"/>
    <property type="match status" value="1"/>
</dbReference>
<feature type="region of interest" description="Disordered" evidence="4">
    <location>
        <begin position="1"/>
        <end position="56"/>
    </location>
</feature>
<feature type="region of interest" description="Disordered" evidence="4">
    <location>
        <begin position="627"/>
        <end position="653"/>
    </location>
</feature>
<feature type="coiled-coil region" evidence="3">
    <location>
        <begin position="384"/>
        <end position="453"/>
    </location>
</feature>
<feature type="compositionally biased region" description="Low complexity" evidence="4">
    <location>
        <begin position="270"/>
        <end position="280"/>
    </location>
</feature>
<proteinExistence type="inferred from homology"/>
<dbReference type="PANTHER" id="PTHR32054:SF31">
    <property type="entry name" value="PROTEIN WEAK CHLOROPLAST MOVEMENT UNDER BLUE LIGHT 1"/>
    <property type="match status" value="1"/>
</dbReference>
<feature type="compositionally biased region" description="Low complexity" evidence="4">
    <location>
        <begin position="15"/>
        <end position="32"/>
    </location>
</feature>
<feature type="compositionally biased region" description="Polar residues" evidence="4">
    <location>
        <begin position="82"/>
        <end position="102"/>
    </location>
</feature>
<feature type="compositionally biased region" description="Polar residues" evidence="4">
    <location>
        <begin position="958"/>
        <end position="978"/>
    </location>
</feature>
<keyword evidence="2 3" id="KW-0175">Coiled coil</keyword>
<feature type="compositionally biased region" description="Polar residues" evidence="4">
    <location>
        <begin position="286"/>
        <end position="306"/>
    </location>
</feature>
<feature type="compositionally biased region" description="Polar residues" evidence="4">
    <location>
        <begin position="134"/>
        <end position="151"/>
    </location>
</feature>
<dbReference type="GO" id="GO:0005829">
    <property type="term" value="C:cytosol"/>
    <property type="evidence" value="ECO:0007669"/>
    <property type="project" value="TreeGrafter"/>
</dbReference>
<feature type="compositionally biased region" description="Basic and acidic residues" evidence="4">
    <location>
        <begin position="627"/>
        <end position="649"/>
    </location>
</feature>